<dbReference type="Gene3D" id="1.10.10.10">
    <property type="entry name" value="Winged helix-like DNA-binding domain superfamily/Winged helix DNA-binding domain"/>
    <property type="match status" value="1"/>
</dbReference>
<comment type="catalytic activity">
    <reaction evidence="5">
        <text>siroheme + 2 H(+) = 12,18-didecarboxysiroheme + 2 CO2</text>
        <dbReference type="Rhea" id="RHEA:19093"/>
        <dbReference type="ChEBI" id="CHEBI:15378"/>
        <dbReference type="ChEBI" id="CHEBI:16526"/>
        <dbReference type="ChEBI" id="CHEBI:60052"/>
        <dbReference type="ChEBI" id="CHEBI:140497"/>
        <dbReference type="EC" id="4.1.1.111"/>
    </reaction>
</comment>
<dbReference type="Pfam" id="PF17805">
    <property type="entry name" value="AsnC_trans_reg2"/>
    <property type="match status" value="1"/>
</dbReference>
<keyword evidence="8" id="KW-0238">DNA-binding</keyword>
<dbReference type="GO" id="GO:0003677">
    <property type="term" value="F:DNA binding"/>
    <property type="evidence" value="ECO:0007669"/>
    <property type="project" value="UniProtKB-KW"/>
</dbReference>
<name>A0A1I3DVL9_9FIRM</name>
<evidence type="ECO:0000256" key="1">
    <source>
        <dbReference type="ARBA" id="ARBA00023239"/>
    </source>
</evidence>
<evidence type="ECO:0000313" key="8">
    <source>
        <dbReference type="EMBL" id="SFH90609.1"/>
    </source>
</evidence>
<sequence>MDTLDEKLITLIQHHFPVTSRPYETLACQLGTDEKDVINRLQRLRASGKIRRIGGVFDSKKLGYVSTLCAVQVPEEEIKHAAKLINALPGVTHHYVRKHPYNLWFTLISPSKEKQETIIFELEDRLQKMTKSGRIINLPAKRVFKIKVQFNAGPTGGSL</sequence>
<dbReference type="EC" id="4.1.1.111" evidence="4"/>
<evidence type="ECO:0000256" key="4">
    <source>
        <dbReference type="ARBA" id="ARBA00023471"/>
    </source>
</evidence>
<evidence type="ECO:0000256" key="3">
    <source>
        <dbReference type="ARBA" id="ARBA00023457"/>
    </source>
</evidence>
<dbReference type="AlphaFoldDB" id="A0A1I3DVL9"/>
<reference evidence="9" key="1">
    <citation type="submission" date="2016-10" db="EMBL/GenBank/DDBJ databases">
        <authorList>
            <person name="Varghese N."/>
            <person name="Submissions S."/>
        </authorList>
    </citation>
    <scope>NUCLEOTIDE SEQUENCE [LARGE SCALE GENOMIC DNA]</scope>
    <source>
        <strain evidence="9">Z-7934</strain>
    </source>
</reference>
<organism evidence="8 9">
    <name type="scientific">Tindallia magadiensis</name>
    <dbReference type="NCBI Taxonomy" id="69895"/>
    <lineage>
        <taxon>Bacteria</taxon>
        <taxon>Bacillati</taxon>
        <taxon>Bacillota</taxon>
        <taxon>Clostridia</taxon>
        <taxon>Peptostreptococcales</taxon>
        <taxon>Tindalliaceae</taxon>
        <taxon>Tindallia</taxon>
    </lineage>
</organism>
<evidence type="ECO:0000259" key="6">
    <source>
        <dbReference type="Pfam" id="PF17805"/>
    </source>
</evidence>
<dbReference type="STRING" id="69895.SAMN05192551_104126"/>
<proteinExistence type="inferred from homology"/>
<gene>
    <name evidence="8" type="ORF">SAMN05192551_104126</name>
</gene>
<dbReference type="InterPro" id="IPR050684">
    <property type="entry name" value="HTH-Siroheme_Decarb"/>
</dbReference>
<protein>
    <recommendedName>
        <fullName evidence="4">siroheme decarboxylase</fullName>
        <ecNumber evidence="4">4.1.1.111</ecNumber>
    </recommendedName>
</protein>
<dbReference type="Pfam" id="PF22451">
    <property type="entry name" value="NirdL-like_HTH"/>
    <property type="match status" value="1"/>
</dbReference>
<evidence type="ECO:0000256" key="5">
    <source>
        <dbReference type="ARBA" id="ARBA00048470"/>
    </source>
</evidence>
<feature type="domain" description="Siroheme decarboxylase AsnC-like ligand binding" evidence="6">
    <location>
        <begin position="61"/>
        <end position="145"/>
    </location>
</feature>
<evidence type="ECO:0000313" key="9">
    <source>
        <dbReference type="Proteomes" id="UP000199287"/>
    </source>
</evidence>
<evidence type="ECO:0000259" key="7">
    <source>
        <dbReference type="Pfam" id="PF22451"/>
    </source>
</evidence>
<dbReference type="InterPro" id="IPR036388">
    <property type="entry name" value="WH-like_DNA-bd_sf"/>
</dbReference>
<comment type="pathway">
    <text evidence="2">Porphyrin-containing compound metabolism.</text>
</comment>
<dbReference type="PANTHER" id="PTHR43413:SF1">
    <property type="entry name" value="SIROHEME DECARBOXYLASE NIRL SUBUNIT"/>
    <property type="match status" value="1"/>
</dbReference>
<dbReference type="GO" id="GO:0016829">
    <property type="term" value="F:lyase activity"/>
    <property type="evidence" value="ECO:0007669"/>
    <property type="project" value="UniProtKB-KW"/>
</dbReference>
<dbReference type="PANTHER" id="PTHR43413">
    <property type="entry name" value="TRANSCRIPTIONAL REGULATOR, ASNC FAMILY"/>
    <property type="match status" value="1"/>
</dbReference>
<dbReference type="InterPro" id="IPR053953">
    <property type="entry name" value="NirdL-like_HTH"/>
</dbReference>
<keyword evidence="1" id="KW-0456">Lyase</keyword>
<dbReference type="InterPro" id="IPR040523">
    <property type="entry name" value="AsnC_trans_reg2"/>
</dbReference>
<dbReference type="Gene3D" id="3.30.70.3460">
    <property type="match status" value="1"/>
</dbReference>
<keyword evidence="9" id="KW-1185">Reference proteome</keyword>
<accession>A0A1I3DVL9</accession>
<comment type="similarity">
    <text evidence="3">Belongs to the Ahb/Nir family.</text>
</comment>
<dbReference type="RefSeq" id="WP_093371548.1">
    <property type="nucleotide sequence ID" value="NZ_FOQA01000004.1"/>
</dbReference>
<dbReference type="EMBL" id="FOQA01000004">
    <property type="protein sequence ID" value="SFH90609.1"/>
    <property type="molecule type" value="Genomic_DNA"/>
</dbReference>
<evidence type="ECO:0000256" key="2">
    <source>
        <dbReference type="ARBA" id="ARBA00023444"/>
    </source>
</evidence>
<dbReference type="Proteomes" id="UP000199287">
    <property type="component" value="Unassembled WGS sequence"/>
</dbReference>
<feature type="domain" description="Siroheme decarboxylase NirL-like HTH" evidence="7">
    <location>
        <begin position="5"/>
        <end position="51"/>
    </location>
</feature>
<dbReference type="OrthoDB" id="9806536at2"/>